<evidence type="ECO:0000313" key="2">
    <source>
        <dbReference type="Proteomes" id="UP000032067"/>
    </source>
</evidence>
<organism evidence="1 2">
    <name type="scientific">Variovorax paradoxus</name>
    <dbReference type="NCBI Taxonomy" id="34073"/>
    <lineage>
        <taxon>Bacteria</taxon>
        <taxon>Pseudomonadati</taxon>
        <taxon>Pseudomonadota</taxon>
        <taxon>Betaproteobacteria</taxon>
        <taxon>Burkholderiales</taxon>
        <taxon>Comamonadaceae</taxon>
        <taxon>Variovorax</taxon>
    </lineage>
</organism>
<evidence type="ECO:0000313" key="1">
    <source>
        <dbReference type="EMBL" id="KIQ36665.1"/>
    </source>
</evidence>
<dbReference type="Gene3D" id="2.60.120.1140">
    <property type="entry name" value="Protein of unknown function DUF192"/>
    <property type="match status" value="1"/>
</dbReference>
<dbReference type="EMBL" id="JXQQ01000006">
    <property type="protein sequence ID" value="KIQ36665.1"/>
    <property type="molecule type" value="Genomic_DNA"/>
</dbReference>
<reference evidence="1 2" key="1">
    <citation type="submission" date="2014-12" db="EMBL/GenBank/DDBJ databases">
        <title>16Stimator: statistical estimation of ribosomal gene copy numbers from draft genome assemblies.</title>
        <authorList>
            <person name="Perisin M.A."/>
            <person name="Vetter M."/>
            <person name="Gilbert J.A."/>
            <person name="Bergelson J."/>
        </authorList>
    </citation>
    <scope>NUCLEOTIDE SEQUENCE [LARGE SCALE GENOMIC DNA]</scope>
    <source>
        <strain evidence="1 2">MEDvA23</strain>
    </source>
</reference>
<dbReference type="PANTHER" id="PTHR37953:SF1">
    <property type="entry name" value="UPF0127 PROTEIN MJ1496"/>
    <property type="match status" value="1"/>
</dbReference>
<dbReference type="Proteomes" id="UP000032067">
    <property type="component" value="Unassembled WGS sequence"/>
</dbReference>
<dbReference type="OrthoDB" id="9813379at2"/>
<sequence length="113" mass="12430">MRIVSLRSPQAQPFGPVRVAERGWDRTRGLLGRPRLAASEGLLIMRCSSVHTVGMRYPIDVVFLDRHGGIARVVESLRPMRMAMCLGAANVLELAAGQARRLALRPGLKLSGW</sequence>
<gene>
    <name evidence="1" type="ORF">RT97_01700</name>
</gene>
<dbReference type="RefSeq" id="WP_042577057.1">
    <property type="nucleotide sequence ID" value="NZ_JXQQ01000006.1"/>
</dbReference>
<dbReference type="InterPro" id="IPR003795">
    <property type="entry name" value="DUF192"/>
</dbReference>
<dbReference type="InterPro" id="IPR038695">
    <property type="entry name" value="Saro_0823-like_sf"/>
</dbReference>
<proteinExistence type="predicted"/>
<evidence type="ECO:0008006" key="3">
    <source>
        <dbReference type="Google" id="ProtNLM"/>
    </source>
</evidence>
<protein>
    <recommendedName>
        <fullName evidence="3">DUF192 domain-containing protein</fullName>
    </recommendedName>
</protein>
<comment type="caution">
    <text evidence="1">The sequence shown here is derived from an EMBL/GenBank/DDBJ whole genome shotgun (WGS) entry which is preliminary data.</text>
</comment>
<dbReference type="PANTHER" id="PTHR37953">
    <property type="entry name" value="UPF0127 PROTEIN MJ1496"/>
    <property type="match status" value="1"/>
</dbReference>
<dbReference type="Pfam" id="PF02643">
    <property type="entry name" value="DUF192"/>
    <property type="match status" value="1"/>
</dbReference>
<dbReference type="AlphaFoldDB" id="A0A0D0N5K0"/>
<accession>A0A0D0N5K0</accession>
<name>A0A0D0N5K0_VARPD</name>